<evidence type="ECO:0000256" key="6">
    <source>
        <dbReference type="ARBA" id="ARBA00030980"/>
    </source>
</evidence>
<dbReference type="Pfam" id="PF07714">
    <property type="entry name" value="PK_Tyr_Ser-Thr"/>
    <property type="match status" value="1"/>
</dbReference>
<evidence type="ECO:0000256" key="3">
    <source>
        <dbReference type="ARBA" id="ARBA00012513"/>
    </source>
</evidence>
<evidence type="ECO:0000256" key="4">
    <source>
        <dbReference type="ARBA" id="ARBA00013948"/>
    </source>
</evidence>
<dbReference type="EMBL" id="ML977659">
    <property type="protein sequence ID" value="KAF1994491.1"/>
    <property type="molecule type" value="Genomic_DNA"/>
</dbReference>
<dbReference type="GO" id="GO:0005524">
    <property type="term" value="F:ATP binding"/>
    <property type="evidence" value="ECO:0007669"/>
    <property type="project" value="InterPro"/>
</dbReference>
<evidence type="ECO:0000256" key="8">
    <source>
        <dbReference type="ARBA" id="ARBA00047899"/>
    </source>
</evidence>
<gene>
    <name evidence="12" type="ORF">P154DRAFT_527051</name>
</gene>
<evidence type="ECO:0000256" key="7">
    <source>
        <dbReference type="ARBA" id="ARBA00033194"/>
    </source>
</evidence>
<dbReference type="PANTHER" id="PTHR44329">
    <property type="entry name" value="SERINE/THREONINE-PROTEIN KINASE TNNI3K-RELATED"/>
    <property type="match status" value="1"/>
</dbReference>
<dbReference type="GO" id="GO:0004674">
    <property type="term" value="F:protein serine/threonine kinase activity"/>
    <property type="evidence" value="ECO:0007669"/>
    <property type="project" value="UniProtKB-EC"/>
</dbReference>
<evidence type="ECO:0000256" key="1">
    <source>
        <dbReference type="ARBA" id="ARBA00003747"/>
    </source>
</evidence>
<dbReference type="Proteomes" id="UP000799779">
    <property type="component" value="Unassembled WGS sequence"/>
</dbReference>
<evidence type="ECO:0000256" key="10">
    <source>
        <dbReference type="SAM" id="Phobius"/>
    </source>
</evidence>
<evidence type="ECO:0000256" key="2">
    <source>
        <dbReference type="ARBA" id="ARBA00011534"/>
    </source>
</evidence>
<comment type="subunit">
    <text evidence="2">Component of the EKC/KEOPS complex composed of at least BUD32, CGI121, GON7, KAE1 and PCC1; the whole complex dimerizes.</text>
</comment>
<keyword evidence="12" id="KW-0808">Transferase</keyword>
<feature type="domain" description="Protein kinase" evidence="11">
    <location>
        <begin position="12"/>
        <end position="287"/>
    </location>
</feature>
<evidence type="ECO:0000313" key="13">
    <source>
        <dbReference type="Proteomes" id="UP000799779"/>
    </source>
</evidence>
<dbReference type="AlphaFoldDB" id="A0A6A5W2S0"/>
<evidence type="ECO:0000256" key="5">
    <source>
        <dbReference type="ARBA" id="ARBA00019973"/>
    </source>
</evidence>
<proteinExistence type="predicted"/>
<comment type="catalytic activity">
    <reaction evidence="9">
        <text>L-seryl-[protein] + ATP = O-phospho-L-seryl-[protein] + ADP + H(+)</text>
        <dbReference type="Rhea" id="RHEA:17989"/>
        <dbReference type="Rhea" id="RHEA-COMP:9863"/>
        <dbReference type="Rhea" id="RHEA-COMP:11604"/>
        <dbReference type="ChEBI" id="CHEBI:15378"/>
        <dbReference type="ChEBI" id="CHEBI:29999"/>
        <dbReference type="ChEBI" id="CHEBI:30616"/>
        <dbReference type="ChEBI" id="CHEBI:83421"/>
        <dbReference type="ChEBI" id="CHEBI:456216"/>
        <dbReference type="EC" id="2.7.11.1"/>
    </reaction>
</comment>
<protein>
    <recommendedName>
        <fullName evidence="5">EKC/KEOPS complex subunit BUD32</fullName>
        <ecNumber evidence="3">2.7.11.1</ecNumber>
    </recommendedName>
    <alternativeName>
        <fullName evidence="6 7">Atypical Serine/threonine protein kinase BUD32</fullName>
    </alternativeName>
    <alternativeName>
        <fullName evidence="4">EKC/KEOPS complex subunit bud32</fullName>
    </alternativeName>
</protein>
<dbReference type="InterPro" id="IPR008266">
    <property type="entry name" value="Tyr_kinase_AS"/>
</dbReference>
<dbReference type="InterPro" id="IPR051681">
    <property type="entry name" value="Ser/Thr_Kinases-Pseudokinases"/>
</dbReference>
<keyword evidence="10" id="KW-0812">Transmembrane</keyword>
<keyword evidence="10" id="KW-1133">Transmembrane helix</keyword>
<organism evidence="12 13">
    <name type="scientific">Amniculicola lignicola CBS 123094</name>
    <dbReference type="NCBI Taxonomy" id="1392246"/>
    <lineage>
        <taxon>Eukaryota</taxon>
        <taxon>Fungi</taxon>
        <taxon>Dikarya</taxon>
        <taxon>Ascomycota</taxon>
        <taxon>Pezizomycotina</taxon>
        <taxon>Dothideomycetes</taxon>
        <taxon>Pleosporomycetidae</taxon>
        <taxon>Pleosporales</taxon>
        <taxon>Amniculicolaceae</taxon>
        <taxon>Amniculicola</taxon>
    </lineage>
</organism>
<dbReference type="InterPro" id="IPR011009">
    <property type="entry name" value="Kinase-like_dom_sf"/>
</dbReference>
<name>A0A6A5W2S0_9PLEO</name>
<evidence type="ECO:0000259" key="11">
    <source>
        <dbReference type="PROSITE" id="PS50011"/>
    </source>
</evidence>
<evidence type="ECO:0000256" key="9">
    <source>
        <dbReference type="ARBA" id="ARBA00048679"/>
    </source>
</evidence>
<dbReference type="InterPro" id="IPR000719">
    <property type="entry name" value="Prot_kinase_dom"/>
</dbReference>
<dbReference type="PROSITE" id="PS00109">
    <property type="entry name" value="PROTEIN_KINASE_TYR"/>
    <property type="match status" value="1"/>
</dbReference>
<keyword evidence="10" id="KW-0472">Membrane</keyword>
<dbReference type="SUPFAM" id="SSF56112">
    <property type="entry name" value="Protein kinase-like (PK-like)"/>
    <property type="match status" value="1"/>
</dbReference>
<evidence type="ECO:0000313" key="12">
    <source>
        <dbReference type="EMBL" id="KAF1994491.1"/>
    </source>
</evidence>
<sequence>MLADDIQYPAGYGLEDVVGWGTTGLVVLDESSKTIIKTPFDPFDQDRVRFISQERRIYERLTNWGGHKGILSYHGTFESGIRLEYAPNHDLRSFIKNYDVNFQQKLRWASQIAEAIKFIHGAGIIHGDLTCANIFLDENLNAKLADFAGSSMDGSPLLVVVTASHEYPGPLLSFQGDIFSFGCVLYEIMTADVPYKELSDRDIRAQFLKGKFPDTISLEPVRSIINKCWQGEYSRCEIVIEELREQQESDTTLLPPPAIIRISILVVIVITAGFLLRSSARSRRLLS</sequence>
<dbReference type="PROSITE" id="PS50011">
    <property type="entry name" value="PROTEIN_KINASE_DOM"/>
    <property type="match status" value="1"/>
</dbReference>
<keyword evidence="13" id="KW-1185">Reference proteome</keyword>
<dbReference type="EC" id="2.7.11.1" evidence="3"/>
<comment type="function">
    <text evidence="1">Component of the EKC/KEOPS complex that is required for the formation of a threonylcarbamoyl group on adenosine at position 37 (t(6)A37) in tRNAs that read codons beginning with adenine. The complex is probably involved in the transfer of the threonylcarbamoyl moiety of threonylcarbamoyl-AMP (TC-AMP) to the N6 group of A37. BUD32 has ATPase activity in the context of the EKC/KEOPS complex and likely plays a supporting role to the catalytic subunit KAE1. The EKC/KEOPS complex also promotes both telomere uncapping and telomere elongation. The complex is required for efficient recruitment of transcriptional coactivators.</text>
</comment>
<dbReference type="InterPro" id="IPR001245">
    <property type="entry name" value="Ser-Thr/Tyr_kinase_cat_dom"/>
</dbReference>
<accession>A0A6A5W2S0</accession>
<keyword evidence="12" id="KW-0418">Kinase</keyword>
<dbReference type="Gene3D" id="1.10.510.10">
    <property type="entry name" value="Transferase(Phosphotransferase) domain 1"/>
    <property type="match status" value="1"/>
</dbReference>
<feature type="transmembrane region" description="Helical" evidence="10">
    <location>
        <begin position="258"/>
        <end position="276"/>
    </location>
</feature>
<dbReference type="OrthoDB" id="1668230at2759"/>
<reference evidence="12" key="1">
    <citation type="journal article" date="2020" name="Stud. Mycol.">
        <title>101 Dothideomycetes genomes: a test case for predicting lifestyles and emergence of pathogens.</title>
        <authorList>
            <person name="Haridas S."/>
            <person name="Albert R."/>
            <person name="Binder M."/>
            <person name="Bloem J."/>
            <person name="Labutti K."/>
            <person name="Salamov A."/>
            <person name="Andreopoulos B."/>
            <person name="Baker S."/>
            <person name="Barry K."/>
            <person name="Bills G."/>
            <person name="Bluhm B."/>
            <person name="Cannon C."/>
            <person name="Castanera R."/>
            <person name="Culley D."/>
            <person name="Daum C."/>
            <person name="Ezra D."/>
            <person name="Gonzalez J."/>
            <person name="Henrissat B."/>
            <person name="Kuo A."/>
            <person name="Liang C."/>
            <person name="Lipzen A."/>
            <person name="Lutzoni F."/>
            <person name="Magnuson J."/>
            <person name="Mondo S."/>
            <person name="Nolan M."/>
            <person name="Ohm R."/>
            <person name="Pangilinan J."/>
            <person name="Park H.-J."/>
            <person name="Ramirez L."/>
            <person name="Alfaro M."/>
            <person name="Sun H."/>
            <person name="Tritt A."/>
            <person name="Yoshinaga Y."/>
            <person name="Zwiers L.-H."/>
            <person name="Turgeon B."/>
            <person name="Goodwin S."/>
            <person name="Spatafora J."/>
            <person name="Crous P."/>
            <person name="Grigoriev I."/>
        </authorList>
    </citation>
    <scope>NUCLEOTIDE SEQUENCE</scope>
    <source>
        <strain evidence="12">CBS 123094</strain>
    </source>
</reference>
<comment type="catalytic activity">
    <reaction evidence="8">
        <text>L-threonyl-[protein] + ATP = O-phospho-L-threonyl-[protein] + ADP + H(+)</text>
        <dbReference type="Rhea" id="RHEA:46608"/>
        <dbReference type="Rhea" id="RHEA-COMP:11060"/>
        <dbReference type="Rhea" id="RHEA-COMP:11605"/>
        <dbReference type="ChEBI" id="CHEBI:15378"/>
        <dbReference type="ChEBI" id="CHEBI:30013"/>
        <dbReference type="ChEBI" id="CHEBI:30616"/>
        <dbReference type="ChEBI" id="CHEBI:61977"/>
        <dbReference type="ChEBI" id="CHEBI:456216"/>
        <dbReference type="EC" id="2.7.11.1"/>
    </reaction>
</comment>